<accession>A0A9Q3GYY4</accession>
<dbReference type="GO" id="GO:0006231">
    <property type="term" value="P:dTMP biosynthetic process"/>
    <property type="evidence" value="ECO:0007669"/>
    <property type="project" value="InterPro"/>
</dbReference>
<proteinExistence type="inferred from homology"/>
<dbReference type="GO" id="GO:0004799">
    <property type="term" value="F:thymidylate synthase activity"/>
    <property type="evidence" value="ECO:0007669"/>
    <property type="project" value="UniProtKB-EC"/>
</dbReference>
<dbReference type="InterPro" id="IPR000398">
    <property type="entry name" value="Thymidylate_synthase"/>
</dbReference>
<keyword evidence="5" id="KW-0545">Nucleotide biosynthesis</keyword>
<dbReference type="PANTHER" id="PTHR11548:SF2">
    <property type="entry name" value="THYMIDYLATE SYNTHASE"/>
    <property type="match status" value="1"/>
</dbReference>
<dbReference type="Pfam" id="PF00303">
    <property type="entry name" value="Thymidylat_synt"/>
    <property type="match status" value="1"/>
</dbReference>
<dbReference type="AlphaFoldDB" id="A0A9Q3GYY4"/>
<dbReference type="PANTHER" id="PTHR11548">
    <property type="entry name" value="THYMIDYLATE SYNTHASE 1"/>
    <property type="match status" value="1"/>
</dbReference>
<dbReference type="InterPro" id="IPR020940">
    <property type="entry name" value="Thymidylate_synthase_AS"/>
</dbReference>
<dbReference type="GO" id="GO:0005739">
    <property type="term" value="C:mitochondrion"/>
    <property type="evidence" value="ECO:0007669"/>
    <property type="project" value="TreeGrafter"/>
</dbReference>
<dbReference type="InterPro" id="IPR023451">
    <property type="entry name" value="Thymidate_synth/dCMP_Mease_dom"/>
</dbReference>
<evidence type="ECO:0000256" key="1">
    <source>
        <dbReference type="ARBA" id="ARBA00004992"/>
    </source>
</evidence>
<evidence type="ECO:0000313" key="10">
    <source>
        <dbReference type="EMBL" id="MBW0483580.1"/>
    </source>
</evidence>
<evidence type="ECO:0000256" key="5">
    <source>
        <dbReference type="ARBA" id="ARBA00022727"/>
    </source>
</evidence>
<dbReference type="PROSITE" id="PS00091">
    <property type="entry name" value="THYMIDYLATE_SYNTHASE"/>
    <property type="match status" value="1"/>
</dbReference>
<evidence type="ECO:0000256" key="6">
    <source>
        <dbReference type="ARBA" id="ARBA00047344"/>
    </source>
</evidence>
<feature type="region of interest" description="Disordered" evidence="8">
    <location>
        <begin position="1"/>
        <end position="25"/>
    </location>
</feature>
<dbReference type="EMBL" id="AVOT02007292">
    <property type="protein sequence ID" value="MBW0483580.1"/>
    <property type="molecule type" value="Genomic_DNA"/>
</dbReference>
<dbReference type="Proteomes" id="UP000765509">
    <property type="component" value="Unassembled WGS sequence"/>
</dbReference>
<dbReference type="InterPro" id="IPR045097">
    <property type="entry name" value="Thymidate_synth/dCMP_Mease"/>
</dbReference>
<evidence type="ECO:0000313" key="11">
    <source>
        <dbReference type="Proteomes" id="UP000765509"/>
    </source>
</evidence>
<feature type="active site" evidence="7">
    <location>
        <position position="198"/>
    </location>
</feature>
<evidence type="ECO:0000256" key="7">
    <source>
        <dbReference type="PROSITE-ProRule" id="PRU10016"/>
    </source>
</evidence>
<dbReference type="CDD" id="cd00351">
    <property type="entry name" value="TS_Pyrimidine_HMase"/>
    <property type="match status" value="1"/>
</dbReference>
<evidence type="ECO:0000256" key="3">
    <source>
        <dbReference type="ARBA" id="ARBA00022603"/>
    </source>
</evidence>
<comment type="catalytic activity">
    <reaction evidence="6">
        <text>dUMP + (6R)-5,10-methylene-5,6,7,8-tetrahydrofolate = 7,8-dihydrofolate + dTMP</text>
        <dbReference type="Rhea" id="RHEA:12104"/>
        <dbReference type="ChEBI" id="CHEBI:15636"/>
        <dbReference type="ChEBI" id="CHEBI:57451"/>
        <dbReference type="ChEBI" id="CHEBI:63528"/>
        <dbReference type="ChEBI" id="CHEBI:246422"/>
        <dbReference type="EC" id="2.1.1.45"/>
    </reaction>
</comment>
<dbReference type="GO" id="GO:0005829">
    <property type="term" value="C:cytosol"/>
    <property type="evidence" value="ECO:0007669"/>
    <property type="project" value="TreeGrafter"/>
</dbReference>
<dbReference type="OrthoDB" id="766at2759"/>
<feature type="domain" description="Thymidylate synthase/dCMP hydroxymethylase" evidence="9">
    <location>
        <begin position="33"/>
        <end position="324"/>
    </location>
</feature>
<dbReference type="InterPro" id="IPR036926">
    <property type="entry name" value="Thymidate_synth/dCMP_Mease_sf"/>
</dbReference>
<evidence type="ECO:0000256" key="8">
    <source>
        <dbReference type="SAM" id="MobiDB-lite"/>
    </source>
</evidence>
<dbReference type="EC" id="2.1.1.45" evidence="2"/>
<keyword evidence="4" id="KW-0808">Transferase</keyword>
<dbReference type="GO" id="GO:0032259">
    <property type="term" value="P:methylation"/>
    <property type="evidence" value="ECO:0007669"/>
    <property type="project" value="UniProtKB-KW"/>
</dbReference>
<evidence type="ECO:0000256" key="2">
    <source>
        <dbReference type="ARBA" id="ARBA00011947"/>
    </source>
</evidence>
<comment type="pathway">
    <text evidence="1">Pyrimidine metabolism; dTTP biosynthesis.</text>
</comment>
<keyword evidence="3" id="KW-0489">Methyltransferase</keyword>
<keyword evidence="11" id="KW-1185">Reference proteome</keyword>
<gene>
    <name evidence="10" type="ORF">O181_023295</name>
</gene>
<evidence type="ECO:0000259" key="9">
    <source>
        <dbReference type="Pfam" id="PF00303"/>
    </source>
</evidence>
<dbReference type="SUPFAM" id="SSF55831">
    <property type="entry name" value="Thymidylate synthase/dCMP hydroxymethylase"/>
    <property type="match status" value="1"/>
</dbReference>
<dbReference type="Gene3D" id="3.30.572.10">
    <property type="entry name" value="Thymidylate synthase/dCMP hydroxymethylase domain"/>
    <property type="match status" value="1"/>
</dbReference>
<dbReference type="FunFam" id="3.30.572.10:FF:000013">
    <property type="entry name" value="Thymidylate synthase"/>
    <property type="match status" value="1"/>
</dbReference>
<organism evidence="10 11">
    <name type="scientific">Austropuccinia psidii MF-1</name>
    <dbReference type="NCBI Taxonomy" id="1389203"/>
    <lineage>
        <taxon>Eukaryota</taxon>
        <taxon>Fungi</taxon>
        <taxon>Dikarya</taxon>
        <taxon>Basidiomycota</taxon>
        <taxon>Pucciniomycotina</taxon>
        <taxon>Pucciniomycetes</taxon>
        <taxon>Pucciniales</taxon>
        <taxon>Sphaerophragmiaceae</taxon>
        <taxon>Austropuccinia</taxon>
    </lineage>
</organism>
<evidence type="ECO:0000256" key="4">
    <source>
        <dbReference type="ARBA" id="ARBA00022679"/>
    </source>
</evidence>
<sequence>MDSHTAMAIAPTQPAPDGAGMAEPAPGEHEEYQYLRLVRHVIDNGQFRPDRTGTGTRSCFAPPQLRFSLSDSALPLLTTKRVHTKAIIHELLWFIRGSTSTKDLSSVGVKIWDGNGSREFLDSIGLNRYATGELGPIYGFQWRHFGATYRGPDHDYQGEGIDQLASIIHHIKNRPTDRRMILSAWNPADLFKMALPPCHMFCQFYVTLPDDQHPLPRLSAILYQRSADLGLGLPFNITSYALLIHMIAQVTDTQPYELVIQLGDAHVYLNHLQPLSEVQLKRTPTPFPKLKLNPEVKDIDGFVFEDFKILDYNPHPKVEMAMSV</sequence>
<dbReference type="NCBIfam" id="TIGR03284">
    <property type="entry name" value="thym_sym"/>
    <property type="match status" value="1"/>
</dbReference>
<dbReference type="PRINTS" id="PR00108">
    <property type="entry name" value="THYMDSNTHASE"/>
</dbReference>
<reference evidence="10" key="1">
    <citation type="submission" date="2021-03" db="EMBL/GenBank/DDBJ databases">
        <title>Draft genome sequence of rust myrtle Austropuccinia psidii MF-1, a brazilian biotype.</title>
        <authorList>
            <person name="Quecine M.C."/>
            <person name="Pachon D.M.R."/>
            <person name="Bonatelli M.L."/>
            <person name="Correr F.H."/>
            <person name="Franceschini L.M."/>
            <person name="Leite T.F."/>
            <person name="Margarido G.R.A."/>
            <person name="Almeida C.A."/>
            <person name="Ferrarezi J.A."/>
            <person name="Labate C.A."/>
        </authorList>
    </citation>
    <scope>NUCLEOTIDE SEQUENCE</scope>
    <source>
        <strain evidence="10">MF-1</strain>
    </source>
</reference>
<protein>
    <recommendedName>
        <fullName evidence="2">thymidylate synthase</fullName>
        <ecNumber evidence="2">2.1.1.45</ecNumber>
    </recommendedName>
</protein>
<dbReference type="HAMAP" id="MF_00008">
    <property type="entry name" value="Thymidy_synth_bact"/>
    <property type="match status" value="1"/>
</dbReference>
<name>A0A9Q3GYY4_9BASI</name>
<comment type="caution">
    <text evidence="10">The sequence shown here is derived from an EMBL/GenBank/DDBJ whole genome shotgun (WGS) entry which is preliminary data.</text>
</comment>